<keyword evidence="1" id="KW-0812">Transmembrane</keyword>
<keyword evidence="3" id="KW-1185">Reference proteome</keyword>
<organism evidence="2 3">
    <name type="scientific">Macrolepiota fuliginosa MF-IS2</name>
    <dbReference type="NCBI Taxonomy" id="1400762"/>
    <lineage>
        <taxon>Eukaryota</taxon>
        <taxon>Fungi</taxon>
        <taxon>Dikarya</taxon>
        <taxon>Basidiomycota</taxon>
        <taxon>Agaricomycotina</taxon>
        <taxon>Agaricomycetes</taxon>
        <taxon>Agaricomycetidae</taxon>
        <taxon>Agaricales</taxon>
        <taxon>Agaricineae</taxon>
        <taxon>Agaricaceae</taxon>
        <taxon>Macrolepiota</taxon>
    </lineage>
</organism>
<evidence type="ECO:0008006" key="4">
    <source>
        <dbReference type="Google" id="ProtNLM"/>
    </source>
</evidence>
<dbReference type="PANTHER" id="PTHR28062">
    <property type="entry name" value="K+-H+ EXCHANGE-LIKE PROTEIN"/>
    <property type="match status" value="1"/>
</dbReference>
<keyword evidence="1" id="KW-1133">Transmembrane helix</keyword>
<protein>
    <recommendedName>
        <fullName evidence="4">Mitochondrial K+-H+ exchange-related-domain-containing protein</fullName>
    </recommendedName>
</protein>
<evidence type="ECO:0000313" key="3">
    <source>
        <dbReference type="Proteomes" id="UP000807342"/>
    </source>
</evidence>
<proteinExistence type="predicted"/>
<dbReference type="GO" id="GO:1902600">
    <property type="term" value="P:proton transmembrane transport"/>
    <property type="evidence" value="ECO:0007669"/>
    <property type="project" value="TreeGrafter"/>
</dbReference>
<evidence type="ECO:0000313" key="2">
    <source>
        <dbReference type="EMBL" id="KAF9452920.1"/>
    </source>
</evidence>
<dbReference type="Pfam" id="PF10173">
    <property type="entry name" value="Mit_KHE1"/>
    <property type="match status" value="1"/>
</dbReference>
<sequence length="305" mass="34558">MSLTPRSLRKMRIISVPLTRPRPPAHRTTDTRQALTYYQFQITSSQHPPSENATEKKGAKSRWLPEEGIVKFLQGKAAATWTGFGKTEQGSWKLKVYQMGESLVDRMDFEELALKGLDPSLGPSLSHPSPEVEKPSRIPLIYPSSLSSDSESLLHLKKLVEHRMPRHRRGFYAWMIIAPFTAPFMIVPVIPNLPFFFCVWRSWSHYRAYRATQYLQDLLANGVIVPEGSEALDAIFKDFSPPSTPSEEESSNTVSKDARGHELLLRKEAVPTIVSLFGLKKSADADLYRAIEQARLRIENGRLKP</sequence>
<accession>A0A9P6C8H5</accession>
<dbReference type="InterPro" id="IPR018786">
    <property type="entry name" value="Mit_KHE1"/>
</dbReference>
<dbReference type="GO" id="GO:0006813">
    <property type="term" value="P:potassium ion transport"/>
    <property type="evidence" value="ECO:0007669"/>
    <property type="project" value="TreeGrafter"/>
</dbReference>
<gene>
    <name evidence="2" type="ORF">P691DRAFT_755954</name>
</gene>
<dbReference type="AlphaFoldDB" id="A0A9P6C8H5"/>
<dbReference type="Proteomes" id="UP000807342">
    <property type="component" value="Unassembled WGS sequence"/>
</dbReference>
<dbReference type="EMBL" id="MU151066">
    <property type="protein sequence ID" value="KAF9452920.1"/>
    <property type="molecule type" value="Genomic_DNA"/>
</dbReference>
<dbReference type="OrthoDB" id="5562676at2759"/>
<comment type="caution">
    <text evidence="2">The sequence shown here is derived from an EMBL/GenBank/DDBJ whole genome shotgun (WGS) entry which is preliminary data.</text>
</comment>
<name>A0A9P6C8H5_9AGAR</name>
<feature type="transmembrane region" description="Helical" evidence="1">
    <location>
        <begin position="171"/>
        <end position="190"/>
    </location>
</feature>
<dbReference type="GO" id="GO:0005743">
    <property type="term" value="C:mitochondrial inner membrane"/>
    <property type="evidence" value="ECO:0007669"/>
    <property type="project" value="TreeGrafter"/>
</dbReference>
<reference evidence="2" key="1">
    <citation type="submission" date="2020-11" db="EMBL/GenBank/DDBJ databases">
        <authorList>
            <consortium name="DOE Joint Genome Institute"/>
            <person name="Ahrendt S."/>
            <person name="Riley R."/>
            <person name="Andreopoulos W."/>
            <person name="Labutti K."/>
            <person name="Pangilinan J."/>
            <person name="Ruiz-Duenas F.J."/>
            <person name="Barrasa J.M."/>
            <person name="Sanchez-Garcia M."/>
            <person name="Camarero S."/>
            <person name="Miyauchi S."/>
            <person name="Serrano A."/>
            <person name="Linde D."/>
            <person name="Babiker R."/>
            <person name="Drula E."/>
            <person name="Ayuso-Fernandez I."/>
            <person name="Pacheco R."/>
            <person name="Padilla G."/>
            <person name="Ferreira P."/>
            <person name="Barriuso J."/>
            <person name="Kellner H."/>
            <person name="Castanera R."/>
            <person name="Alfaro M."/>
            <person name="Ramirez L."/>
            <person name="Pisabarro A.G."/>
            <person name="Kuo A."/>
            <person name="Tritt A."/>
            <person name="Lipzen A."/>
            <person name="He G."/>
            <person name="Yan M."/>
            <person name="Ng V."/>
            <person name="Cullen D."/>
            <person name="Martin F."/>
            <person name="Rosso M.-N."/>
            <person name="Henrissat B."/>
            <person name="Hibbett D."/>
            <person name="Martinez A.T."/>
            <person name="Grigoriev I.V."/>
        </authorList>
    </citation>
    <scope>NUCLEOTIDE SEQUENCE</scope>
    <source>
        <strain evidence="2">MF-IS2</strain>
    </source>
</reference>
<keyword evidence="1" id="KW-0472">Membrane</keyword>
<evidence type="ECO:0000256" key="1">
    <source>
        <dbReference type="SAM" id="Phobius"/>
    </source>
</evidence>
<dbReference type="PANTHER" id="PTHR28062:SF1">
    <property type="entry name" value="TRANSMEMBRANE PROTEIN"/>
    <property type="match status" value="1"/>
</dbReference>